<dbReference type="Proteomes" id="UP001168620">
    <property type="component" value="Unassembled WGS sequence"/>
</dbReference>
<gene>
    <name evidence="2" type="ORF">QWY28_10280</name>
</gene>
<name>A0ABT8FFV8_9ACTN</name>
<reference evidence="2" key="1">
    <citation type="submission" date="2023-06" db="EMBL/GenBank/DDBJ databases">
        <title>Draft genome sequence of Nocardioides sp. SOB77.</title>
        <authorList>
            <person name="Zhang G."/>
        </authorList>
    </citation>
    <scope>NUCLEOTIDE SEQUENCE</scope>
    <source>
        <strain evidence="2">SOB77</strain>
    </source>
</reference>
<dbReference type="InterPro" id="IPR001343">
    <property type="entry name" value="Hemolysn_Ca-bd"/>
</dbReference>
<sequence>MRRLLPGERVVGTDGDDVIVSNGAQSVDAGDDLIYTTGSRPVPYGTAVVVLAGEGDDVLDSTADTTAAAHLDAGPGSDRVLSGPARDLVSLTDDTLVGRGPDHVFVGTEGEPDTSRVEVGAGGSVTFRGLLPFRGVLRGEGAGWLHLDAASWPEGSRRAVVDNRTGELRVDDEPVLAWTGFTGFRLRGPESLRVSFRGGAAGERVVVSDARWGSFDLGAGDDSLSLPSGPATRRTITGGPGRDELSAYESGRSRTLVLDLDLGRLETVSGDERRLVARPTGFEDASLQAWSMRLHGTSGANRLQWWGCRGGIDAGRGGDVVTWTDPDGPVCGRNADIAVRGGRGDDHLVGGYHADRLYGGRGRDVAEGGGAPTWGADTCVAEVRVDCVRRPQT</sequence>
<dbReference type="Gene3D" id="2.150.10.10">
    <property type="entry name" value="Serralysin-like metalloprotease, C-terminal"/>
    <property type="match status" value="1"/>
</dbReference>
<dbReference type="EMBL" id="JAUHJQ010000003">
    <property type="protein sequence ID" value="MDN4173330.1"/>
    <property type="molecule type" value="Genomic_DNA"/>
</dbReference>
<organism evidence="2 3">
    <name type="scientific">Nocardioides oceani</name>
    <dbReference type="NCBI Taxonomy" id="3058369"/>
    <lineage>
        <taxon>Bacteria</taxon>
        <taxon>Bacillati</taxon>
        <taxon>Actinomycetota</taxon>
        <taxon>Actinomycetes</taxon>
        <taxon>Propionibacteriales</taxon>
        <taxon>Nocardioidaceae</taxon>
        <taxon>Nocardioides</taxon>
    </lineage>
</organism>
<dbReference type="Pfam" id="PF00353">
    <property type="entry name" value="HemolysinCabind"/>
    <property type="match status" value="1"/>
</dbReference>
<proteinExistence type="predicted"/>
<comment type="caution">
    <text evidence="2">The sequence shown here is derived from an EMBL/GenBank/DDBJ whole genome shotgun (WGS) entry which is preliminary data.</text>
</comment>
<accession>A0ABT8FFV8</accession>
<evidence type="ECO:0000313" key="3">
    <source>
        <dbReference type="Proteomes" id="UP001168620"/>
    </source>
</evidence>
<evidence type="ECO:0000256" key="1">
    <source>
        <dbReference type="SAM" id="MobiDB-lite"/>
    </source>
</evidence>
<dbReference type="SUPFAM" id="SSF51120">
    <property type="entry name" value="beta-Roll"/>
    <property type="match status" value="2"/>
</dbReference>
<feature type="region of interest" description="Disordered" evidence="1">
    <location>
        <begin position="223"/>
        <end position="245"/>
    </location>
</feature>
<evidence type="ECO:0000313" key="2">
    <source>
        <dbReference type="EMBL" id="MDN4173330.1"/>
    </source>
</evidence>
<dbReference type="RefSeq" id="WP_300952436.1">
    <property type="nucleotide sequence ID" value="NZ_JAUHJQ010000003.1"/>
</dbReference>
<dbReference type="PRINTS" id="PR00313">
    <property type="entry name" value="CABNDNGRPT"/>
</dbReference>
<dbReference type="InterPro" id="IPR011049">
    <property type="entry name" value="Serralysin-like_metalloprot_C"/>
</dbReference>
<keyword evidence="3" id="KW-1185">Reference proteome</keyword>
<evidence type="ECO:0008006" key="4">
    <source>
        <dbReference type="Google" id="ProtNLM"/>
    </source>
</evidence>
<protein>
    <recommendedName>
        <fullName evidence="4">Calcium-binding protein</fullName>
    </recommendedName>
</protein>